<dbReference type="Proteomes" id="UP001432146">
    <property type="component" value="Unassembled WGS sequence"/>
</dbReference>
<proteinExistence type="predicted"/>
<accession>A0AAW0ZTF0</accession>
<sequence>MLHTFLKPESGAINKSSDCGSRFARLRRSDFSNKDSQLLSFVFLSNEICRTLLICDAKHKICWGNECVVSALHDTPNMLMRSIARRTRTSVPYLMPFKYNSNTFDHSCA</sequence>
<evidence type="ECO:0000313" key="1">
    <source>
        <dbReference type="EMBL" id="KAK9300769.1"/>
    </source>
</evidence>
<keyword evidence="2" id="KW-1185">Reference proteome</keyword>
<dbReference type="AlphaFoldDB" id="A0AAW0ZTF0"/>
<evidence type="ECO:0000313" key="2">
    <source>
        <dbReference type="Proteomes" id="UP001432146"/>
    </source>
</evidence>
<gene>
    <name evidence="1" type="ORF">QLX08_006634</name>
</gene>
<reference evidence="1 2" key="1">
    <citation type="submission" date="2024-05" db="EMBL/GenBank/DDBJ databases">
        <title>The nuclear and mitochondrial genome assemblies of Tetragonisca angustula (Apidae: Meliponini), a tiny yet remarkable pollinator in the Neotropics.</title>
        <authorList>
            <person name="Ferrari R."/>
            <person name="Ricardo P.C."/>
            <person name="Dias F.C."/>
            <person name="Araujo N.S."/>
            <person name="Soares D.O."/>
            <person name="Zhou Q.-S."/>
            <person name="Zhu C.-D."/>
            <person name="Coutinho L."/>
            <person name="Airas M.C."/>
            <person name="Batista T.M."/>
        </authorList>
    </citation>
    <scope>NUCLEOTIDE SEQUENCE [LARGE SCALE GENOMIC DNA]</scope>
    <source>
        <strain evidence="1">ASF017062</strain>
        <tissue evidence="1">Abdomen</tissue>
    </source>
</reference>
<organism evidence="1 2">
    <name type="scientific">Tetragonisca angustula</name>
    <dbReference type="NCBI Taxonomy" id="166442"/>
    <lineage>
        <taxon>Eukaryota</taxon>
        <taxon>Metazoa</taxon>
        <taxon>Ecdysozoa</taxon>
        <taxon>Arthropoda</taxon>
        <taxon>Hexapoda</taxon>
        <taxon>Insecta</taxon>
        <taxon>Pterygota</taxon>
        <taxon>Neoptera</taxon>
        <taxon>Endopterygota</taxon>
        <taxon>Hymenoptera</taxon>
        <taxon>Apocrita</taxon>
        <taxon>Aculeata</taxon>
        <taxon>Apoidea</taxon>
        <taxon>Anthophila</taxon>
        <taxon>Apidae</taxon>
        <taxon>Tetragonisca</taxon>
    </lineage>
</organism>
<dbReference type="EMBL" id="JAWNGG020000121">
    <property type="protein sequence ID" value="KAK9300769.1"/>
    <property type="molecule type" value="Genomic_DNA"/>
</dbReference>
<protein>
    <submittedName>
        <fullName evidence="1">Uncharacterized protein</fullName>
    </submittedName>
</protein>
<name>A0AAW0ZTF0_9HYME</name>
<comment type="caution">
    <text evidence="1">The sequence shown here is derived from an EMBL/GenBank/DDBJ whole genome shotgun (WGS) entry which is preliminary data.</text>
</comment>